<evidence type="ECO:0000256" key="5">
    <source>
        <dbReference type="ARBA" id="ARBA00023180"/>
    </source>
</evidence>
<evidence type="ECO:0000256" key="4">
    <source>
        <dbReference type="ARBA" id="ARBA00023157"/>
    </source>
</evidence>
<evidence type="ECO:0000313" key="8">
    <source>
        <dbReference type="EMBL" id="JAT26203.1"/>
    </source>
</evidence>
<evidence type="ECO:0000256" key="2">
    <source>
        <dbReference type="ARBA" id="ARBA00022729"/>
    </source>
</evidence>
<dbReference type="GO" id="GO:0005576">
    <property type="term" value="C:extracellular region"/>
    <property type="evidence" value="ECO:0007669"/>
    <property type="project" value="InterPro"/>
</dbReference>
<dbReference type="InterPro" id="IPR002557">
    <property type="entry name" value="Chitin-bd_dom"/>
</dbReference>
<dbReference type="EMBL" id="GEBQ01013774">
    <property type="protein sequence ID" value="JAT26203.1"/>
    <property type="molecule type" value="Transcribed_RNA"/>
</dbReference>
<feature type="non-terminal residue" evidence="8">
    <location>
        <position position="1"/>
    </location>
</feature>
<gene>
    <name evidence="8" type="ORF">g.14780</name>
</gene>
<dbReference type="PANTHER" id="PTHR23301:SF0">
    <property type="entry name" value="CHITIN-BINDING TYPE-2 DOMAIN-CONTAINING PROTEIN-RELATED"/>
    <property type="match status" value="1"/>
</dbReference>
<feature type="domain" description="Chitin-binding type-2" evidence="7">
    <location>
        <begin position="75"/>
        <end position="141"/>
    </location>
</feature>
<accession>A0A1B6LR85</accession>
<dbReference type="InterPro" id="IPR036508">
    <property type="entry name" value="Chitin-bd_dom_sf"/>
</dbReference>
<dbReference type="PANTHER" id="PTHR23301">
    <property type="entry name" value="CHITIN BINDING PERITROPHIN-A"/>
    <property type="match status" value="1"/>
</dbReference>
<protein>
    <recommendedName>
        <fullName evidence="7">Chitin-binding type-2 domain-containing protein</fullName>
    </recommendedName>
</protein>
<feature type="region of interest" description="Disordered" evidence="6">
    <location>
        <begin position="137"/>
        <end position="312"/>
    </location>
</feature>
<feature type="region of interest" description="Disordered" evidence="6">
    <location>
        <begin position="1"/>
        <end position="73"/>
    </location>
</feature>
<keyword evidence="3" id="KW-0677">Repeat</keyword>
<feature type="compositionally biased region" description="Low complexity" evidence="6">
    <location>
        <begin position="270"/>
        <end position="289"/>
    </location>
</feature>
<feature type="domain" description="Chitin-binding type-2" evidence="7">
    <location>
        <begin position="404"/>
        <end position="463"/>
    </location>
</feature>
<organism evidence="8">
    <name type="scientific">Graphocephala atropunctata</name>
    <dbReference type="NCBI Taxonomy" id="36148"/>
    <lineage>
        <taxon>Eukaryota</taxon>
        <taxon>Metazoa</taxon>
        <taxon>Ecdysozoa</taxon>
        <taxon>Arthropoda</taxon>
        <taxon>Hexapoda</taxon>
        <taxon>Insecta</taxon>
        <taxon>Pterygota</taxon>
        <taxon>Neoptera</taxon>
        <taxon>Paraneoptera</taxon>
        <taxon>Hemiptera</taxon>
        <taxon>Auchenorrhyncha</taxon>
        <taxon>Membracoidea</taxon>
        <taxon>Cicadellidae</taxon>
        <taxon>Cicadellinae</taxon>
        <taxon>Cicadellini</taxon>
        <taxon>Graphocephala</taxon>
    </lineage>
</organism>
<dbReference type="AlphaFoldDB" id="A0A1B6LR85"/>
<feature type="compositionally biased region" description="Low complexity" evidence="6">
    <location>
        <begin position="153"/>
        <end position="262"/>
    </location>
</feature>
<keyword evidence="5" id="KW-0325">Glycoprotein</keyword>
<evidence type="ECO:0000256" key="6">
    <source>
        <dbReference type="SAM" id="MobiDB-lite"/>
    </source>
</evidence>
<feature type="compositionally biased region" description="Low complexity" evidence="6">
    <location>
        <begin position="1"/>
        <end position="61"/>
    </location>
</feature>
<feature type="domain" description="Chitin-binding type-2" evidence="7">
    <location>
        <begin position="319"/>
        <end position="379"/>
    </location>
</feature>
<evidence type="ECO:0000259" key="7">
    <source>
        <dbReference type="PROSITE" id="PS50940"/>
    </source>
</evidence>
<dbReference type="GO" id="GO:0008061">
    <property type="term" value="F:chitin binding"/>
    <property type="evidence" value="ECO:0007669"/>
    <property type="project" value="UniProtKB-KW"/>
</dbReference>
<dbReference type="Pfam" id="PF01607">
    <property type="entry name" value="CBM_14"/>
    <property type="match status" value="3"/>
</dbReference>
<reference evidence="8" key="1">
    <citation type="submission" date="2015-11" db="EMBL/GenBank/DDBJ databases">
        <title>De novo transcriptome assembly of four potential Pierce s Disease insect vectors from Arizona vineyards.</title>
        <authorList>
            <person name="Tassone E.E."/>
        </authorList>
    </citation>
    <scope>NUCLEOTIDE SEQUENCE</scope>
</reference>
<proteinExistence type="predicted"/>
<dbReference type="InterPro" id="IPR051940">
    <property type="entry name" value="Chitin_bind-dev_reg"/>
</dbReference>
<evidence type="ECO:0000256" key="1">
    <source>
        <dbReference type="ARBA" id="ARBA00022669"/>
    </source>
</evidence>
<sequence>QPGQQGQPQQPGQQGQPQQPGQQGQPGQPQQPSQQGQPGQPQQPGQQGQPQQPGQQGQSGQNTSTPPCATKPPSQIVCNKAGFYPHPTDCHKFYRCVDWDDGKGERFSVYHFDCAPGTIWDPALETCNHPGSVYPPRDCSGTSSSPGVSQERNNATEPATTATQTTEGTTNLESTTTEGTTNSEPTTEGTTNTESTTAGTTNTESTTAGTTITGQTMTTDGATDQSTTEGTTLTESTSMETTYQSTTEGTTNTESSTPGNTEASTPPTDNTESTTGNTELSTTESTGGTQPMESTDQPLTVPPGTDPSACPTLEEGQIHLVCPTGFKRHPKHCNLFYQCTSSADNHDLKVLVLACTNGTVYDEKKVQCLPPEEAAPCQGSMAARRLTRRLEDGSIPPVEVTTRRSLCPADGHFPYEGDCQRFYKCELRNGRMHGSLYQCPHGYSFWDVSRRCEKSAKIPVCPRGGMKRPLRPTSAPLETTELGQR</sequence>
<keyword evidence="2" id="KW-0732">Signal</keyword>
<name>A0A1B6LR85_9HEMI</name>
<dbReference type="PROSITE" id="PS50940">
    <property type="entry name" value="CHIT_BIND_II"/>
    <property type="match status" value="3"/>
</dbReference>
<dbReference type="Gene3D" id="2.170.140.10">
    <property type="entry name" value="Chitin binding domain"/>
    <property type="match status" value="3"/>
</dbReference>
<dbReference type="SMART" id="SM00494">
    <property type="entry name" value="ChtBD2"/>
    <property type="match status" value="3"/>
</dbReference>
<dbReference type="SUPFAM" id="SSF57625">
    <property type="entry name" value="Invertebrate chitin-binding proteins"/>
    <property type="match status" value="3"/>
</dbReference>
<keyword evidence="4" id="KW-1015">Disulfide bond</keyword>
<feature type="compositionally biased region" description="Polar residues" evidence="6">
    <location>
        <begin position="62"/>
        <end position="73"/>
    </location>
</feature>
<keyword evidence="1" id="KW-0147">Chitin-binding</keyword>
<feature type="compositionally biased region" description="Polar residues" evidence="6">
    <location>
        <begin position="140"/>
        <end position="152"/>
    </location>
</feature>
<evidence type="ECO:0000256" key="3">
    <source>
        <dbReference type="ARBA" id="ARBA00022737"/>
    </source>
</evidence>
<feature type="region of interest" description="Disordered" evidence="6">
    <location>
        <begin position="463"/>
        <end position="485"/>
    </location>
</feature>